<feature type="transmembrane region" description="Helical" evidence="1">
    <location>
        <begin position="57"/>
        <end position="76"/>
    </location>
</feature>
<proteinExistence type="predicted"/>
<keyword evidence="3" id="KW-1185">Reference proteome</keyword>
<evidence type="ECO:0000313" key="2">
    <source>
        <dbReference type="EMBL" id="PRZ43537.1"/>
    </source>
</evidence>
<dbReference type="Proteomes" id="UP000237752">
    <property type="component" value="Unassembled WGS sequence"/>
</dbReference>
<keyword evidence="1" id="KW-0812">Transmembrane</keyword>
<feature type="transmembrane region" description="Helical" evidence="1">
    <location>
        <begin position="113"/>
        <end position="130"/>
    </location>
</feature>
<feature type="transmembrane region" description="Helical" evidence="1">
    <location>
        <begin position="136"/>
        <end position="154"/>
    </location>
</feature>
<dbReference type="OrthoDB" id="3638133at2"/>
<dbReference type="AlphaFoldDB" id="A0A2T1A4W1"/>
<keyword evidence="1" id="KW-1133">Transmembrane helix</keyword>
<accession>A0A2T1A4W1</accession>
<name>A0A2T1A4W1_9ACTN</name>
<gene>
    <name evidence="2" type="ORF">CLV47_102225</name>
</gene>
<protein>
    <submittedName>
        <fullName evidence="2">Uncharacterized protein</fullName>
    </submittedName>
</protein>
<comment type="caution">
    <text evidence="2">The sequence shown here is derived from an EMBL/GenBank/DDBJ whole genome shotgun (WGS) entry which is preliminary data.</text>
</comment>
<feature type="transmembrane region" description="Helical" evidence="1">
    <location>
        <begin position="82"/>
        <end position="101"/>
    </location>
</feature>
<feature type="transmembrane region" description="Helical" evidence="1">
    <location>
        <begin position="18"/>
        <end position="36"/>
    </location>
</feature>
<keyword evidence="1" id="KW-0472">Membrane</keyword>
<sequence length="169" mass="17467">MWILTVALVSARQLRRSAVAASCLALLAAVLAFYVGKKVMCGIRCPDMPYSLNIVQLAEWDVLAVIVGAILGAIFADIGADGRRGAIAAAVAVGLLAADAYRRTDNYPAEGQVVIGFAVLAVIAVLAVAVRTPRHLSAIAAWAVPTALIGYGLVSAPDAIEQLLITGSL</sequence>
<reference evidence="2 3" key="1">
    <citation type="submission" date="2018-03" db="EMBL/GenBank/DDBJ databases">
        <title>Genomic Encyclopedia of Archaeal and Bacterial Type Strains, Phase II (KMG-II): from individual species to whole genera.</title>
        <authorList>
            <person name="Goeker M."/>
        </authorList>
    </citation>
    <scope>NUCLEOTIDE SEQUENCE [LARGE SCALE GENOMIC DNA]</scope>
    <source>
        <strain evidence="2 3">DSM 100065</strain>
    </source>
</reference>
<dbReference type="RefSeq" id="WP_106347692.1">
    <property type="nucleotide sequence ID" value="NZ_PVUE01000002.1"/>
</dbReference>
<evidence type="ECO:0000313" key="3">
    <source>
        <dbReference type="Proteomes" id="UP000237752"/>
    </source>
</evidence>
<evidence type="ECO:0000256" key="1">
    <source>
        <dbReference type="SAM" id="Phobius"/>
    </source>
</evidence>
<dbReference type="EMBL" id="PVUE01000002">
    <property type="protein sequence ID" value="PRZ43537.1"/>
    <property type="molecule type" value="Genomic_DNA"/>
</dbReference>
<organism evidence="2 3">
    <name type="scientific">Antricoccus suffuscus</name>
    <dbReference type="NCBI Taxonomy" id="1629062"/>
    <lineage>
        <taxon>Bacteria</taxon>
        <taxon>Bacillati</taxon>
        <taxon>Actinomycetota</taxon>
        <taxon>Actinomycetes</taxon>
        <taxon>Geodermatophilales</taxon>
        <taxon>Antricoccaceae</taxon>
        <taxon>Antricoccus</taxon>
    </lineage>
</organism>